<name>A0A7K0DT32_9NOCA</name>
<dbReference type="Pfam" id="PF08811">
    <property type="entry name" value="DUF1800"/>
    <property type="match status" value="1"/>
</dbReference>
<protein>
    <recommendedName>
        <fullName evidence="3">DUF1800 domain-containing protein</fullName>
    </recommendedName>
</protein>
<keyword evidence="2" id="KW-1185">Reference proteome</keyword>
<comment type="caution">
    <text evidence="1">The sequence shown here is derived from an EMBL/GenBank/DDBJ whole genome shotgun (WGS) entry which is preliminary data.</text>
</comment>
<dbReference type="AlphaFoldDB" id="A0A7K0DT32"/>
<dbReference type="InterPro" id="IPR014917">
    <property type="entry name" value="DUF1800"/>
</dbReference>
<proteinExistence type="predicted"/>
<dbReference type="OrthoDB" id="9772295at2"/>
<dbReference type="Proteomes" id="UP000431401">
    <property type="component" value="Unassembled WGS sequence"/>
</dbReference>
<sequence length="407" mass="43747">MEERGTIAHILRRTTFGPFPGDVESRVGQDVEGVVGAVLAAPAVTPGLPRFDEESEDDGAGPLAEWMRAMRHPGAGVHEKMVWFWHAHLTSSHEKVDSWQLMWDQHLLLRRHALGNFRTLLDAVTVDAAMLRYLDGDGSEATAPNENYGRELMELFALGRGNYTQAEVRAAATALAGWSVGENLEVRFDRQAAAVLPGIMFGRLVSGARDVIDAICEHPACARFVAGALHRFFLGTDPSPQRLDELALVFRGANLEIAPLVSAILRDDSFPAARGTRPRYPIEWVVAALAACGIDDAATAYDTLVALGQVPFAPPSVAGWPAGPQWLAPSRALARSALAVRAPALPEIAGAADPVAAAFARAGLYQPSETTVSAARELHARLRDRDPLRRSAVVLALILASPEFALA</sequence>
<dbReference type="RefSeq" id="WP_153343550.1">
    <property type="nucleotide sequence ID" value="NZ_WEGI01000007.1"/>
</dbReference>
<evidence type="ECO:0008006" key="3">
    <source>
        <dbReference type="Google" id="ProtNLM"/>
    </source>
</evidence>
<accession>A0A7K0DT32</accession>
<evidence type="ECO:0000313" key="1">
    <source>
        <dbReference type="EMBL" id="MQY27994.1"/>
    </source>
</evidence>
<organism evidence="1 2">
    <name type="scientific">Nocardia aurantia</name>
    <dbReference type="NCBI Taxonomy" id="2585199"/>
    <lineage>
        <taxon>Bacteria</taxon>
        <taxon>Bacillati</taxon>
        <taxon>Actinomycetota</taxon>
        <taxon>Actinomycetes</taxon>
        <taxon>Mycobacteriales</taxon>
        <taxon>Nocardiaceae</taxon>
        <taxon>Nocardia</taxon>
    </lineage>
</organism>
<evidence type="ECO:0000313" key="2">
    <source>
        <dbReference type="Proteomes" id="UP000431401"/>
    </source>
</evidence>
<gene>
    <name evidence="1" type="ORF">NRB56_35770</name>
</gene>
<dbReference type="EMBL" id="WEGI01000007">
    <property type="protein sequence ID" value="MQY27994.1"/>
    <property type="molecule type" value="Genomic_DNA"/>
</dbReference>
<reference evidence="1 2" key="1">
    <citation type="submission" date="2019-10" db="EMBL/GenBank/DDBJ databases">
        <title>Nocardia macrotermitis sp. nov. and Nocardia aurantia sp. nov., isolated from the gut of fungus growing-termite Macrotermes natalensis.</title>
        <authorList>
            <person name="Benndorf R."/>
            <person name="Schwitalla J."/>
            <person name="Martin K."/>
            <person name="De Beer W."/>
            <person name="Kaster A.-K."/>
            <person name="Vollmers J."/>
            <person name="Poulsen M."/>
            <person name="Beemelmanns C."/>
        </authorList>
    </citation>
    <scope>NUCLEOTIDE SEQUENCE [LARGE SCALE GENOMIC DNA]</scope>
    <source>
        <strain evidence="1 2">RB56</strain>
    </source>
</reference>